<keyword evidence="1" id="KW-0812">Transmembrane</keyword>
<dbReference type="EMBL" id="BAAADD010000009">
    <property type="protein sequence ID" value="GAA0582010.1"/>
    <property type="molecule type" value="Genomic_DNA"/>
</dbReference>
<gene>
    <name evidence="2" type="ORF">GCM10008942_33650</name>
</gene>
<keyword evidence="1" id="KW-1133">Transmembrane helix</keyword>
<feature type="transmembrane region" description="Helical" evidence="1">
    <location>
        <begin position="166"/>
        <end position="187"/>
    </location>
</feature>
<dbReference type="PANTHER" id="PTHR47755">
    <property type="entry name" value="CELL DIVISION PROTEIN FTSX"/>
    <property type="match status" value="1"/>
</dbReference>
<reference evidence="3" key="1">
    <citation type="journal article" date="2019" name="Int. J. Syst. Evol. Microbiol.">
        <title>The Global Catalogue of Microorganisms (GCM) 10K type strain sequencing project: providing services to taxonomists for standard genome sequencing and annotation.</title>
        <authorList>
            <consortium name="The Broad Institute Genomics Platform"/>
            <consortium name="The Broad Institute Genome Sequencing Center for Infectious Disease"/>
            <person name="Wu L."/>
            <person name="Ma J."/>
        </authorList>
    </citation>
    <scope>NUCLEOTIDE SEQUENCE [LARGE SCALE GENOMIC DNA]</scope>
    <source>
        <strain evidence="3">JCM 15089</strain>
    </source>
</reference>
<keyword evidence="1" id="KW-0472">Membrane</keyword>
<protein>
    <submittedName>
        <fullName evidence="2">FtsX-like permease family protein</fullName>
    </submittedName>
</protein>
<dbReference type="InterPro" id="IPR004513">
    <property type="entry name" value="FtsX"/>
</dbReference>
<dbReference type="Proteomes" id="UP001499951">
    <property type="component" value="Unassembled WGS sequence"/>
</dbReference>
<evidence type="ECO:0000313" key="2">
    <source>
        <dbReference type="EMBL" id="GAA0582010.1"/>
    </source>
</evidence>
<dbReference type="PANTHER" id="PTHR47755:SF1">
    <property type="entry name" value="CELL DIVISION PROTEIN FTSX"/>
    <property type="match status" value="1"/>
</dbReference>
<proteinExistence type="predicted"/>
<feature type="transmembrane region" description="Helical" evidence="1">
    <location>
        <begin position="222"/>
        <end position="245"/>
    </location>
</feature>
<name>A0ABP3Q7C5_9PROT</name>
<evidence type="ECO:0000313" key="3">
    <source>
        <dbReference type="Proteomes" id="UP001499951"/>
    </source>
</evidence>
<keyword evidence="3" id="KW-1185">Reference proteome</keyword>
<dbReference type="RefSeq" id="WP_166935213.1">
    <property type="nucleotide sequence ID" value="NZ_BAAADD010000009.1"/>
</dbReference>
<comment type="caution">
    <text evidence="2">The sequence shown here is derived from an EMBL/GenBank/DDBJ whole genome shotgun (WGS) entry which is preliminary data.</text>
</comment>
<feature type="transmembrane region" description="Helical" evidence="1">
    <location>
        <begin position="265"/>
        <end position="291"/>
    </location>
</feature>
<accession>A0ABP3Q7C5</accession>
<evidence type="ECO:0000256" key="1">
    <source>
        <dbReference type="SAM" id="Phobius"/>
    </source>
</evidence>
<organism evidence="2 3">
    <name type="scientific">Rhizomicrobium electricum</name>
    <dbReference type="NCBI Taxonomy" id="480070"/>
    <lineage>
        <taxon>Bacteria</taxon>
        <taxon>Pseudomonadati</taxon>
        <taxon>Pseudomonadota</taxon>
        <taxon>Alphaproteobacteria</taxon>
        <taxon>Micropepsales</taxon>
        <taxon>Micropepsaceae</taxon>
        <taxon>Rhizomicrobium</taxon>
    </lineage>
</organism>
<sequence length="295" mass="30517">MKNRRIMPNSKGAAPLDVVIAVMAFLAALALGASLIAQHAADSWSAGLSGKITVQILPASTGAARDGLAAETEAALAVLRGTPGIVRATPLTEAEQLKLVQPWLGAEALVAELPLPQLIDADIAPGSVLDMDALARHLKSAAPHAVLDDHSHWINRLRDLAQTLVWSAYGVLFLIAVATASIVAFATRAGLDAHNDMVSLLHQMGAQAGFIARVFEGHYFRAALTAAGAGAATAAAIFLAAGGLQSVGYEAVPFLPPLSVKPIELLWMLAVPAAASLIALVTARVSVLAALRQIH</sequence>
<feature type="transmembrane region" description="Helical" evidence="1">
    <location>
        <begin position="12"/>
        <end position="37"/>
    </location>
</feature>